<evidence type="ECO:0000256" key="1">
    <source>
        <dbReference type="SAM" id="Phobius"/>
    </source>
</evidence>
<proteinExistence type="predicted"/>
<comment type="caution">
    <text evidence="2">The sequence shown here is derived from an EMBL/GenBank/DDBJ whole genome shotgun (WGS) entry which is preliminary data.</text>
</comment>
<sequence length="375" mass="38447">MDEIPRDVADAVRASAQTAKGYAGDLDDVRERARRQRKRQTAGAFAGVVAVLAAVGAGVTVWRAPAPPATSTAATGQVVAPRSQPAQRLLLDGAAGSYRAGGSAVTLGGRERVGELAPDGRLITHDVVGADGWDRVVGLPGGGLVALGAHDTMPGTDREDGVDVAGLEINLVVVGADGKVGLKRDVRRTGEAVSLLTATGTTAFLWRPAGLVAHDLGSGRERVLLSPSALGVGNLFDGAVQAADLAGDRLVLARERDSCKPRVFDTAARAAVVSLPLPGSTCRRVTALRLSPDGTVLAAAYESSAAERGIRIALIRVADGTVMSDRAVAGTERAAQAKTGPQVIIAWLDDRTLRAVPVPSGAGTHDVRALALTVD</sequence>
<evidence type="ECO:0000313" key="3">
    <source>
        <dbReference type="Proteomes" id="UP000546162"/>
    </source>
</evidence>
<protein>
    <submittedName>
        <fullName evidence="2">Uncharacterized protein</fullName>
    </submittedName>
</protein>
<dbReference type="EMBL" id="JACHNB010000001">
    <property type="protein sequence ID" value="MBB4738697.1"/>
    <property type="molecule type" value="Genomic_DNA"/>
</dbReference>
<keyword evidence="3" id="KW-1185">Reference proteome</keyword>
<dbReference type="RefSeq" id="WP_185039255.1">
    <property type="nucleotide sequence ID" value="NZ_BAABFG010000005.1"/>
</dbReference>
<gene>
    <name evidence="2" type="ORF">BJY16_002156</name>
</gene>
<dbReference type="Proteomes" id="UP000546162">
    <property type="component" value="Unassembled WGS sequence"/>
</dbReference>
<evidence type="ECO:0000313" key="2">
    <source>
        <dbReference type="EMBL" id="MBB4738697.1"/>
    </source>
</evidence>
<feature type="transmembrane region" description="Helical" evidence="1">
    <location>
        <begin position="42"/>
        <end position="62"/>
    </location>
</feature>
<keyword evidence="1" id="KW-0472">Membrane</keyword>
<name>A0A7W7GUZ4_9ACTN</name>
<keyword evidence="1" id="KW-0812">Transmembrane</keyword>
<keyword evidence="1" id="KW-1133">Transmembrane helix</keyword>
<dbReference type="AlphaFoldDB" id="A0A7W7GUZ4"/>
<organism evidence="2 3">
    <name type="scientific">Actinoplanes octamycinicus</name>
    <dbReference type="NCBI Taxonomy" id="135948"/>
    <lineage>
        <taxon>Bacteria</taxon>
        <taxon>Bacillati</taxon>
        <taxon>Actinomycetota</taxon>
        <taxon>Actinomycetes</taxon>
        <taxon>Micromonosporales</taxon>
        <taxon>Micromonosporaceae</taxon>
        <taxon>Actinoplanes</taxon>
    </lineage>
</organism>
<reference evidence="2 3" key="1">
    <citation type="submission" date="2020-08" db="EMBL/GenBank/DDBJ databases">
        <title>Sequencing the genomes of 1000 actinobacteria strains.</title>
        <authorList>
            <person name="Klenk H.-P."/>
        </authorList>
    </citation>
    <scope>NUCLEOTIDE SEQUENCE [LARGE SCALE GENOMIC DNA]</scope>
    <source>
        <strain evidence="2 3">DSM 45809</strain>
    </source>
</reference>
<accession>A0A7W7GUZ4</accession>